<evidence type="ECO:0000256" key="3">
    <source>
        <dbReference type="ARBA" id="ARBA00023002"/>
    </source>
</evidence>
<dbReference type="PANTHER" id="PTHR13914">
    <property type="entry name" value="PROLINE OXIDASE"/>
    <property type="match status" value="1"/>
</dbReference>
<dbReference type="STRING" id="218851.A0A2G5EP06"/>
<evidence type="ECO:0000256" key="1">
    <source>
        <dbReference type="ARBA" id="ARBA00005869"/>
    </source>
</evidence>
<comment type="function">
    <text evidence="5">Converts proline to delta-1-pyrroline-5-carboxylate.</text>
</comment>
<dbReference type="Proteomes" id="UP000230069">
    <property type="component" value="Unassembled WGS sequence"/>
</dbReference>
<keyword evidence="4 5" id="KW-0642">Proline metabolism</keyword>
<evidence type="ECO:0000256" key="5">
    <source>
        <dbReference type="RuleBase" id="RU364054"/>
    </source>
</evidence>
<dbReference type="InParanoid" id="A0A2G5EP06"/>
<feature type="domain" description="Proline dehydrogenase" evidence="6">
    <location>
        <begin position="139"/>
        <end position="474"/>
    </location>
</feature>
<dbReference type="AlphaFoldDB" id="A0A2G5EP06"/>
<dbReference type="PANTHER" id="PTHR13914:SF0">
    <property type="entry name" value="PROLINE DEHYDROGENASE 1, MITOCHONDRIAL"/>
    <property type="match status" value="1"/>
</dbReference>
<comment type="catalytic activity">
    <reaction evidence="5">
        <text>L-proline + a quinone = (S)-1-pyrroline-5-carboxylate + a quinol + H(+)</text>
        <dbReference type="Rhea" id="RHEA:23784"/>
        <dbReference type="ChEBI" id="CHEBI:15378"/>
        <dbReference type="ChEBI" id="CHEBI:17388"/>
        <dbReference type="ChEBI" id="CHEBI:24646"/>
        <dbReference type="ChEBI" id="CHEBI:60039"/>
        <dbReference type="ChEBI" id="CHEBI:132124"/>
        <dbReference type="EC" id="1.5.5.2"/>
    </reaction>
</comment>
<dbReference type="EC" id="1.5.5.2" evidence="2 5"/>
<dbReference type="GO" id="GO:0071949">
    <property type="term" value="F:FAD binding"/>
    <property type="evidence" value="ECO:0007669"/>
    <property type="project" value="TreeGrafter"/>
</dbReference>
<name>A0A2G5EP06_AQUCA</name>
<evidence type="ECO:0000259" key="6">
    <source>
        <dbReference type="Pfam" id="PF01619"/>
    </source>
</evidence>
<keyword evidence="3 5" id="KW-0560">Oxidoreductase</keyword>
<evidence type="ECO:0000313" key="7">
    <source>
        <dbReference type="EMBL" id="PIA57508.1"/>
    </source>
</evidence>
<dbReference type="Pfam" id="PF01619">
    <property type="entry name" value="Pro_dh"/>
    <property type="match status" value="1"/>
</dbReference>
<organism evidence="7 8">
    <name type="scientific">Aquilegia coerulea</name>
    <name type="common">Rocky mountain columbine</name>
    <dbReference type="NCBI Taxonomy" id="218851"/>
    <lineage>
        <taxon>Eukaryota</taxon>
        <taxon>Viridiplantae</taxon>
        <taxon>Streptophyta</taxon>
        <taxon>Embryophyta</taxon>
        <taxon>Tracheophyta</taxon>
        <taxon>Spermatophyta</taxon>
        <taxon>Magnoliopsida</taxon>
        <taxon>Ranunculales</taxon>
        <taxon>Ranunculaceae</taxon>
        <taxon>Thalictroideae</taxon>
        <taxon>Aquilegia</taxon>
    </lineage>
</organism>
<dbReference type="GO" id="GO:0010133">
    <property type="term" value="P:L-proline catabolic process to L-glutamate"/>
    <property type="evidence" value="ECO:0007669"/>
    <property type="project" value="TreeGrafter"/>
</dbReference>
<dbReference type="OrthoDB" id="5464at2759"/>
<keyword evidence="8" id="KW-1185">Reference proteome</keyword>
<protein>
    <recommendedName>
        <fullName evidence="2 5">Proline dehydrogenase</fullName>
        <ecNumber evidence="2 5">1.5.5.2</ecNumber>
    </recommendedName>
</protein>
<dbReference type="GO" id="GO:0004657">
    <property type="term" value="F:proline dehydrogenase activity"/>
    <property type="evidence" value="ECO:0007669"/>
    <property type="project" value="UniProtKB-EC"/>
</dbReference>
<evidence type="ECO:0000256" key="4">
    <source>
        <dbReference type="ARBA" id="ARBA00023062"/>
    </source>
</evidence>
<accession>A0A2G5EP06</accession>
<comment type="similarity">
    <text evidence="1 5">Belongs to the proline oxidase family.</text>
</comment>
<dbReference type="SUPFAM" id="SSF51730">
    <property type="entry name" value="FAD-linked oxidoreductase"/>
    <property type="match status" value="1"/>
</dbReference>
<reference evidence="7 8" key="1">
    <citation type="submission" date="2017-09" db="EMBL/GenBank/DDBJ databases">
        <title>WGS assembly of Aquilegia coerulea Goldsmith.</title>
        <authorList>
            <person name="Hodges S."/>
            <person name="Kramer E."/>
            <person name="Nordborg M."/>
            <person name="Tomkins J."/>
            <person name="Borevitz J."/>
            <person name="Derieg N."/>
            <person name="Yan J."/>
            <person name="Mihaltcheva S."/>
            <person name="Hayes R.D."/>
            <person name="Rokhsar D."/>
        </authorList>
    </citation>
    <scope>NUCLEOTIDE SEQUENCE [LARGE SCALE GENOMIC DNA]</scope>
    <source>
        <strain evidence="8">cv. Goldsmith</strain>
    </source>
</reference>
<keyword evidence="5" id="KW-0274">FAD</keyword>
<dbReference type="FunCoup" id="A0A2G5EP06">
    <property type="interactions" value="950"/>
</dbReference>
<dbReference type="Gene3D" id="3.20.20.220">
    <property type="match status" value="1"/>
</dbReference>
<dbReference type="GO" id="GO:0005739">
    <property type="term" value="C:mitochondrion"/>
    <property type="evidence" value="ECO:0007669"/>
    <property type="project" value="TreeGrafter"/>
</dbReference>
<dbReference type="InterPro" id="IPR002872">
    <property type="entry name" value="Proline_DH_dom"/>
</dbReference>
<dbReference type="InterPro" id="IPR029041">
    <property type="entry name" value="FAD-linked_oxidoreductase-like"/>
</dbReference>
<dbReference type="InterPro" id="IPR015659">
    <property type="entry name" value="Proline_oxidase"/>
</dbReference>
<evidence type="ECO:0000256" key="2">
    <source>
        <dbReference type="ARBA" id="ARBA00012695"/>
    </source>
</evidence>
<gene>
    <name evidence="7" type="ORF">AQUCO_00600316v1</name>
</gene>
<evidence type="ECO:0000313" key="8">
    <source>
        <dbReference type="Proteomes" id="UP000230069"/>
    </source>
</evidence>
<comment type="cofactor">
    <cofactor evidence="5">
        <name>FAD</name>
        <dbReference type="ChEBI" id="CHEBI:57692"/>
    </cofactor>
</comment>
<proteinExistence type="inferred from homology"/>
<sequence length="498" mass="55561">MMMASRVSSTKIHRNIPSLFKSLNSSPSSYTSVSTSLNLTEKLDHDDELIKKKSTNESLSSSLSLEDGESLFSSVSSLQLLRSLVNLQMASFTPTVDFGTWVMKSRLMENMVSKKIVLGVVKHTFYEHFCAGENLEEASKTLQRMWDNGLKGILDYGLEDATDNMSCDRNLNEFLRTVESTKLLPPSSVSFACVKITAICPISLLKRVSDLLRWEHKDPSCRLQWKRDTLSVLSNSSPFYHTLERPEPLTEEEEQDLQKAHERLIKLSQKCLDINLPLLVDAEYTSVQPAIDYLTYSAMIKFNKDDNPIVYGTIQAYLKDAKERTIQATEAAKRMGITIGLKLVRGAYLSSETELASSLGYASPIHKSIQDTHSCYNECASYMIDKVLSRSAAVLLGTHNLESGKLAVAKAQALGIRKGNTKLQFAQLKGMAEGLSFGLRNAGFQVSKYLAYGPVEMVIPFLLRRAEENRGVLSASAIDRQLMREELLRRLKGGNLGN</sequence>
<dbReference type="EMBL" id="KZ305023">
    <property type="protein sequence ID" value="PIA57508.1"/>
    <property type="molecule type" value="Genomic_DNA"/>
</dbReference>
<keyword evidence="5" id="KW-0285">Flavoprotein</keyword>